<dbReference type="RefSeq" id="WP_062124107.1">
    <property type="nucleotide sequence ID" value="NZ_LRBG01000002.1"/>
</dbReference>
<reference evidence="1 2" key="1">
    <citation type="journal article" date="2015" name="Int. J. Syst. Evol. Microbiol.">
        <title>Burkholderia monticola sp. nov., isolated from mountain soil.</title>
        <authorList>
            <person name="Baek I."/>
            <person name="Seo B."/>
            <person name="Lee I."/>
            <person name="Yi H."/>
            <person name="Chun J."/>
        </authorList>
    </citation>
    <scope>NUCLEOTIDE SEQUENCE [LARGE SCALE GENOMIC DNA]</scope>
    <source>
        <strain evidence="1 2">JC2948</strain>
    </source>
</reference>
<dbReference type="AlphaFoldDB" id="A0A149Q0M3"/>
<dbReference type="EMBL" id="LRBG01000002">
    <property type="protein sequence ID" value="KXU90829.1"/>
    <property type="molecule type" value="Genomic_DNA"/>
</dbReference>
<keyword evidence="2" id="KW-1185">Reference proteome</keyword>
<proteinExistence type="predicted"/>
<sequence length="97" mass="10798">MGKSKKVGKMRFYPMLAAWLEFARSDEIRETTLQHETPIPAPPAAQFSPPRFAAHGLATRRARFTTTNRLATIQAPEVPATRGLSLIFGINLLCFVN</sequence>
<organism evidence="1 2">
    <name type="scientific">Paraburkholderia monticola</name>
    <dbReference type="NCBI Taxonomy" id="1399968"/>
    <lineage>
        <taxon>Bacteria</taxon>
        <taxon>Pseudomonadati</taxon>
        <taxon>Pseudomonadota</taxon>
        <taxon>Betaproteobacteria</taxon>
        <taxon>Burkholderiales</taxon>
        <taxon>Burkholderiaceae</taxon>
        <taxon>Paraburkholderia</taxon>
    </lineage>
</organism>
<dbReference type="OrthoDB" id="9920836at2"/>
<dbReference type="STRING" id="1399968.CI15_02670"/>
<accession>A0A149Q0M3</accession>
<protein>
    <submittedName>
        <fullName evidence="1">Uncharacterized protein</fullName>
    </submittedName>
</protein>
<name>A0A149Q0M3_9BURK</name>
<evidence type="ECO:0000313" key="2">
    <source>
        <dbReference type="Proteomes" id="UP000075613"/>
    </source>
</evidence>
<evidence type="ECO:0000313" key="1">
    <source>
        <dbReference type="EMBL" id="KXU90829.1"/>
    </source>
</evidence>
<dbReference type="Proteomes" id="UP000075613">
    <property type="component" value="Unassembled WGS sequence"/>
</dbReference>
<gene>
    <name evidence="1" type="ORF">CI15_02670</name>
</gene>
<comment type="caution">
    <text evidence="1">The sequence shown here is derived from an EMBL/GenBank/DDBJ whole genome shotgun (WGS) entry which is preliminary data.</text>
</comment>